<gene>
    <name evidence="3" type="ORF">B7463_g1571</name>
</gene>
<feature type="non-terminal residue" evidence="3">
    <location>
        <position position="1"/>
    </location>
</feature>
<evidence type="ECO:0008006" key="5">
    <source>
        <dbReference type="Google" id="ProtNLM"/>
    </source>
</evidence>
<name>A0A3E2HN17_SCYLI</name>
<evidence type="ECO:0000313" key="3">
    <source>
        <dbReference type="EMBL" id="RFU34777.1"/>
    </source>
</evidence>
<dbReference type="AlphaFoldDB" id="A0A3E2HN17"/>
<feature type="compositionally biased region" description="Basic and acidic residues" evidence="1">
    <location>
        <begin position="12"/>
        <end position="30"/>
    </location>
</feature>
<reference evidence="3 4" key="1">
    <citation type="submission" date="2018-05" db="EMBL/GenBank/DDBJ databases">
        <title>Draft genome sequence of Scytalidium lignicola DSM 105466, a ubiquitous saprotrophic fungus.</title>
        <authorList>
            <person name="Buettner E."/>
            <person name="Gebauer A.M."/>
            <person name="Hofrichter M."/>
            <person name="Liers C."/>
            <person name="Kellner H."/>
        </authorList>
    </citation>
    <scope>NUCLEOTIDE SEQUENCE [LARGE SCALE GENOMIC DNA]</scope>
    <source>
        <strain evidence="3 4">DSM 105466</strain>
    </source>
</reference>
<keyword evidence="2" id="KW-0472">Membrane</keyword>
<dbReference type="EMBL" id="NCSJ02000016">
    <property type="protein sequence ID" value="RFU34777.1"/>
    <property type="molecule type" value="Genomic_DNA"/>
</dbReference>
<feature type="region of interest" description="Disordered" evidence="1">
    <location>
        <begin position="64"/>
        <end position="92"/>
    </location>
</feature>
<feature type="compositionally biased region" description="Polar residues" evidence="1">
    <location>
        <begin position="1"/>
        <end position="10"/>
    </location>
</feature>
<feature type="non-terminal residue" evidence="3">
    <location>
        <position position="255"/>
    </location>
</feature>
<organism evidence="3 4">
    <name type="scientific">Scytalidium lignicola</name>
    <name type="common">Hyphomycete</name>
    <dbReference type="NCBI Taxonomy" id="5539"/>
    <lineage>
        <taxon>Eukaryota</taxon>
        <taxon>Fungi</taxon>
        <taxon>Dikarya</taxon>
        <taxon>Ascomycota</taxon>
        <taxon>Pezizomycotina</taxon>
        <taxon>Leotiomycetes</taxon>
        <taxon>Leotiomycetes incertae sedis</taxon>
        <taxon>Scytalidium</taxon>
    </lineage>
</organism>
<comment type="caution">
    <text evidence="3">The sequence shown here is derived from an EMBL/GenBank/DDBJ whole genome shotgun (WGS) entry which is preliminary data.</text>
</comment>
<sequence length="255" mass="28283">MYSKINNYNILQERERDKETDRNDEREKRKAANHPNPVINPLVAVGFGFAGIIPAKRTSTAAAFLPTSETEGRVQKSRHSRKEREKGQQRDHGAALLEGDILPSFFFHSSSSNKSYPSIPAILYSIPPTQSHCIALLLRVVDSVNSVSHRKLERPDQHARCMPLPLIAATCNPPSFTSRLESSIEHRYQHGGKKLLVPFTTPALSVSLSLSPFFFFFFAAAASACGQVANAYPPFHSSRELPARKLDASESSIQP</sequence>
<feature type="transmembrane region" description="Helical" evidence="2">
    <location>
        <begin position="195"/>
        <end position="220"/>
    </location>
</feature>
<keyword evidence="2" id="KW-0812">Transmembrane</keyword>
<proteinExistence type="predicted"/>
<feature type="region of interest" description="Disordered" evidence="1">
    <location>
        <begin position="1"/>
        <end position="35"/>
    </location>
</feature>
<keyword evidence="2" id="KW-1133">Transmembrane helix</keyword>
<evidence type="ECO:0000256" key="1">
    <source>
        <dbReference type="SAM" id="MobiDB-lite"/>
    </source>
</evidence>
<keyword evidence="4" id="KW-1185">Reference proteome</keyword>
<dbReference type="Proteomes" id="UP000258309">
    <property type="component" value="Unassembled WGS sequence"/>
</dbReference>
<evidence type="ECO:0000256" key="2">
    <source>
        <dbReference type="SAM" id="Phobius"/>
    </source>
</evidence>
<evidence type="ECO:0000313" key="4">
    <source>
        <dbReference type="Proteomes" id="UP000258309"/>
    </source>
</evidence>
<protein>
    <recommendedName>
        <fullName evidence="5">Transmembrane protein</fullName>
    </recommendedName>
</protein>
<accession>A0A3E2HN17</accession>
<feature type="compositionally biased region" description="Basic and acidic residues" evidence="1">
    <location>
        <begin position="82"/>
        <end position="92"/>
    </location>
</feature>